<dbReference type="PANTHER" id="PTHR43730">
    <property type="entry name" value="BETA-MANNOSIDASE"/>
    <property type="match status" value="1"/>
</dbReference>
<evidence type="ECO:0000256" key="4">
    <source>
        <dbReference type="ARBA" id="ARBA00022801"/>
    </source>
</evidence>
<dbReference type="Gene3D" id="2.60.120.260">
    <property type="entry name" value="Galactose-binding domain-like"/>
    <property type="match status" value="1"/>
</dbReference>
<dbReference type="InterPro" id="IPR013783">
    <property type="entry name" value="Ig-like_fold"/>
</dbReference>
<keyword evidence="5" id="KW-0326">Glycosidase</keyword>
<dbReference type="InterPro" id="IPR050887">
    <property type="entry name" value="Beta-mannosidase_GH2"/>
</dbReference>
<evidence type="ECO:0000259" key="7">
    <source>
        <dbReference type="Pfam" id="PF22666"/>
    </source>
</evidence>
<dbReference type="Pfam" id="PF00703">
    <property type="entry name" value="Glyco_hydro_2"/>
    <property type="match status" value="1"/>
</dbReference>
<dbReference type="InterPro" id="IPR017853">
    <property type="entry name" value="GH"/>
</dbReference>
<feature type="domain" description="Glycoside hydrolase family 2 immunoglobulin-like beta-sandwich" evidence="6">
    <location>
        <begin position="215"/>
        <end position="301"/>
    </location>
</feature>
<evidence type="ECO:0000256" key="3">
    <source>
        <dbReference type="ARBA" id="ARBA00012754"/>
    </source>
</evidence>
<dbReference type="EMBL" id="BOPH01000026">
    <property type="protein sequence ID" value="GIJ67451.1"/>
    <property type="molecule type" value="Genomic_DNA"/>
</dbReference>
<dbReference type="InterPro" id="IPR008979">
    <property type="entry name" value="Galactose-bd-like_sf"/>
</dbReference>
<comment type="similarity">
    <text evidence="2">Belongs to the glycosyl hydrolase 2 family.</text>
</comment>
<reference evidence="8" key="1">
    <citation type="submission" date="2021-01" db="EMBL/GenBank/DDBJ databases">
        <title>Whole genome shotgun sequence of Virgisporangium ochraceum NBRC 16418.</title>
        <authorList>
            <person name="Komaki H."/>
            <person name="Tamura T."/>
        </authorList>
    </citation>
    <scope>NUCLEOTIDE SEQUENCE</scope>
    <source>
        <strain evidence="8">NBRC 16418</strain>
    </source>
</reference>
<dbReference type="AlphaFoldDB" id="A0A8J4EA80"/>
<dbReference type="FunFam" id="3.20.20.80:FF:000050">
    <property type="entry name" value="Beta-mannosidase B"/>
    <property type="match status" value="1"/>
</dbReference>
<dbReference type="InterPro" id="IPR006102">
    <property type="entry name" value="Ig-like_GH2"/>
</dbReference>
<evidence type="ECO:0000256" key="5">
    <source>
        <dbReference type="ARBA" id="ARBA00023295"/>
    </source>
</evidence>
<dbReference type="Proteomes" id="UP000635606">
    <property type="component" value="Unassembled WGS sequence"/>
</dbReference>
<feature type="domain" description="Beta-mannosidase-like galactose-binding" evidence="7">
    <location>
        <begin position="32"/>
        <end position="184"/>
    </location>
</feature>
<dbReference type="SUPFAM" id="SSF49303">
    <property type="entry name" value="beta-Galactosidase/glucuronidase domain"/>
    <property type="match status" value="1"/>
</dbReference>
<dbReference type="GO" id="GO:0006516">
    <property type="term" value="P:glycoprotein catabolic process"/>
    <property type="evidence" value="ECO:0007669"/>
    <property type="project" value="TreeGrafter"/>
</dbReference>
<keyword evidence="9" id="KW-1185">Reference proteome</keyword>
<evidence type="ECO:0000256" key="1">
    <source>
        <dbReference type="ARBA" id="ARBA00000829"/>
    </source>
</evidence>
<dbReference type="SUPFAM" id="SSF51445">
    <property type="entry name" value="(Trans)glycosidases"/>
    <property type="match status" value="1"/>
</dbReference>
<organism evidence="8 9">
    <name type="scientific">Virgisporangium ochraceum</name>
    <dbReference type="NCBI Taxonomy" id="65505"/>
    <lineage>
        <taxon>Bacteria</taxon>
        <taxon>Bacillati</taxon>
        <taxon>Actinomycetota</taxon>
        <taxon>Actinomycetes</taxon>
        <taxon>Micromonosporales</taxon>
        <taxon>Micromonosporaceae</taxon>
        <taxon>Virgisporangium</taxon>
    </lineage>
</organism>
<dbReference type="InterPro" id="IPR054593">
    <property type="entry name" value="Beta-mannosidase-like_N2"/>
</dbReference>
<dbReference type="RefSeq" id="WP_203927416.1">
    <property type="nucleotide sequence ID" value="NZ_BOPH01000026.1"/>
</dbReference>
<dbReference type="InterPro" id="IPR036156">
    <property type="entry name" value="Beta-gal/glucu_dom_sf"/>
</dbReference>
<dbReference type="GO" id="GO:0005975">
    <property type="term" value="P:carbohydrate metabolic process"/>
    <property type="evidence" value="ECO:0007669"/>
    <property type="project" value="InterPro"/>
</dbReference>
<gene>
    <name evidence="8" type="ORF">Voc01_023680</name>
</gene>
<evidence type="ECO:0000313" key="9">
    <source>
        <dbReference type="Proteomes" id="UP000635606"/>
    </source>
</evidence>
<accession>A0A8J4EA80</accession>
<dbReference type="Gene3D" id="2.60.40.10">
    <property type="entry name" value="Immunoglobulins"/>
    <property type="match status" value="1"/>
</dbReference>
<dbReference type="EC" id="3.2.1.25" evidence="3"/>
<evidence type="ECO:0000259" key="6">
    <source>
        <dbReference type="Pfam" id="PF00703"/>
    </source>
</evidence>
<dbReference type="GO" id="GO:0004567">
    <property type="term" value="F:beta-mannosidase activity"/>
    <property type="evidence" value="ECO:0007669"/>
    <property type="project" value="UniProtKB-EC"/>
</dbReference>
<name>A0A8J4EA80_9ACTN</name>
<dbReference type="Gene3D" id="3.20.20.80">
    <property type="entry name" value="Glycosidases"/>
    <property type="match status" value="1"/>
</dbReference>
<dbReference type="Pfam" id="PF22666">
    <property type="entry name" value="Glyco_hydro_2_N2"/>
    <property type="match status" value="1"/>
</dbReference>
<dbReference type="SUPFAM" id="SSF49785">
    <property type="entry name" value="Galactose-binding domain-like"/>
    <property type="match status" value="1"/>
</dbReference>
<comment type="caution">
    <text evidence="8">The sequence shown here is derived from an EMBL/GenBank/DDBJ whole genome shotgun (WGS) entry which is preliminary data.</text>
</comment>
<sequence>MSLQPLAGWTLSVAEGQPGGSPAEARALPAGIAATVPGCVHTDLLAADLIPDPYLDDNENRLQWVGRTDWVYETVFEHTPGGGRTDLVCHGLDTVATVMLNGAEVGTTANMHRSYRFDVTHLLRPGANRLAVRFDSVYRYGDAVMAAVGERPHVMGKEPVPYVRKMACNFGWDWGPTLATAGIWGPIGLETWSVARLVAVRPEVTVVDGGQKEEHSGRVTVRADVKSLSDLGATLTVTLGDHSVALDLEPGATTGTVTLDVPDVDLWWPVGQGAQPLYDLTVALRHDGRDLDRWERRIGFRTVEVDTAPDADGTPFTVKINGRPVFVRGVNWIPDDVFLTRVTRERLAERFGQAVDAGVNLLRVWGGGRYESADFYGLADELGLMVEQDFLFACAAYPEEEPLASEVRAEAAEQVVRLMPHPSLIWWCGNNENLWGYRDWGWAEQLGDRTWGAGYYHDVLPRIVADLDPTRPYWPGSPYAGGDDRHPNEPAHGTTHIWDVWNTDDYRKYREYRPRFVAEFGFQGPPAYATLRRSVSDEPLAADSPGVLHHQKALDGNGKLLRGLAGHLPEPGPGAFDDWHWATQLNQARAVSFGIEHFRSLRPLCMGTIVWQLNDCWPVTSWAAVDGDGRRKPLWYALRRSYADRLITFQPQPGDGLAVVLVNDGVAPWSAHFDVRRCGFGGETLARFSVEVEVEPGGTHRVPLPDDVRTPADPAAELVVADAGVGRSTWYFAEDVDLAYPVPEYSTTVVEADGGLRVEVAAATLLRDLTLFPDRLDPAATVDTALATLLPGERAVFEVRCARPIDRDAIGRPPVLRCANDLGAPTGERGRALSS</sequence>
<protein>
    <recommendedName>
        <fullName evidence="3">beta-mannosidase</fullName>
        <ecNumber evidence="3">3.2.1.25</ecNumber>
    </recommendedName>
</protein>
<keyword evidence="4" id="KW-0378">Hydrolase</keyword>
<evidence type="ECO:0000313" key="8">
    <source>
        <dbReference type="EMBL" id="GIJ67451.1"/>
    </source>
</evidence>
<comment type="catalytic activity">
    <reaction evidence="1">
        <text>Hydrolysis of terminal, non-reducing beta-D-mannose residues in beta-D-mannosides.</text>
        <dbReference type="EC" id="3.2.1.25"/>
    </reaction>
</comment>
<evidence type="ECO:0000256" key="2">
    <source>
        <dbReference type="ARBA" id="ARBA00007401"/>
    </source>
</evidence>
<dbReference type="PANTHER" id="PTHR43730:SF1">
    <property type="entry name" value="BETA-MANNOSIDASE"/>
    <property type="match status" value="1"/>
</dbReference>
<proteinExistence type="inferred from homology"/>